<accession>A0A811QC94</accession>
<protein>
    <submittedName>
        <fullName evidence="2">Uncharacterized protein</fullName>
    </submittedName>
</protein>
<sequence length="88" mass="9341">MAAAVFVALLIVSALVSSTYAEIGKKECTNVDYDCNRLPGSRKCGDSCRAKARSEGSSNYASACEPAVAPFKCCCTVKDPHHPWPPTS</sequence>
<proteinExistence type="predicted"/>
<evidence type="ECO:0000313" key="3">
    <source>
        <dbReference type="Proteomes" id="UP000604825"/>
    </source>
</evidence>
<comment type="caution">
    <text evidence="2">The sequence shown here is derived from an EMBL/GenBank/DDBJ whole genome shotgun (WGS) entry which is preliminary data.</text>
</comment>
<dbReference type="AlphaFoldDB" id="A0A811QC94"/>
<evidence type="ECO:0000313" key="2">
    <source>
        <dbReference type="EMBL" id="CAD6253611.1"/>
    </source>
</evidence>
<feature type="chain" id="PRO_5032445257" evidence="1">
    <location>
        <begin position="22"/>
        <end position="88"/>
    </location>
</feature>
<organism evidence="2 3">
    <name type="scientific">Miscanthus lutarioriparius</name>
    <dbReference type="NCBI Taxonomy" id="422564"/>
    <lineage>
        <taxon>Eukaryota</taxon>
        <taxon>Viridiplantae</taxon>
        <taxon>Streptophyta</taxon>
        <taxon>Embryophyta</taxon>
        <taxon>Tracheophyta</taxon>
        <taxon>Spermatophyta</taxon>
        <taxon>Magnoliopsida</taxon>
        <taxon>Liliopsida</taxon>
        <taxon>Poales</taxon>
        <taxon>Poaceae</taxon>
        <taxon>PACMAD clade</taxon>
        <taxon>Panicoideae</taxon>
        <taxon>Andropogonodae</taxon>
        <taxon>Andropogoneae</taxon>
        <taxon>Saccharinae</taxon>
        <taxon>Miscanthus</taxon>
    </lineage>
</organism>
<feature type="signal peptide" evidence="1">
    <location>
        <begin position="1"/>
        <end position="21"/>
    </location>
</feature>
<keyword evidence="1" id="KW-0732">Signal</keyword>
<dbReference type="Proteomes" id="UP000604825">
    <property type="component" value="Unassembled WGS sequence"/>
</dbReference>
<gene>
    <name evidence="2" type="ORF">NCGR_LOCUS37235</name>
</gene>
<name>A0A811QC94_9POAL</name>
<dbReference type="OrthoDB" id="676730at2759"/>
<reference evidence="2" key="1">
    <citation type="submission" date="2020-10" db="EMBL/GenBank/DDBJ databases">
        <authorList>
            <person name="Han B."/>
            <person name="Lu T."/>
            <person name="Zhao Q."/>
            <person name="Huang X."/>
            <person name="Zhao Y."/>
        </authorList>
    </citation>
    <scope>NUCLEOTIDE SEQUENCE</scope>
</reference>
<keyword evidence="3" id="KW-1185">Reference proteome</keyword>
<evidence type="ECO:0000256" key="1">
    <source>
        <dbReference type="SAM" id="SignalP"/>
    </source>
</evidence>
<dbReference type="EMBL" id="CAJGYO010000009">
    <property type="protein sequence ID" value="CAD6253611.1"/>
    <property type="molecule type" value="Genomic_DNA"/>
</dbReference>